<evidence type="ECO:0000256" key="3">
    <source>
        <dbReference type="PROSITE-ProRule" id="PRU00339"/>
    </source>
</evidence>
<protein>
    <submittedName>
        <fullName evidence="5">Uncharacterized protein</fullName>
    </submittedName>
</protein>
<dbReference type="InterPro" id="IPR011990">
    <property type="entry name" value="TPR-like_helical_dom_sf"/>
</dbReference>
<dbReference type="EMBL" id="LHPG02000005">
    <property type="protein sequence ID" value="PRW58465.1"/>
    <property type="molecule type" value="Genomic_DNA"/>
</dbReference>
<proteinExistence type="predicted"/>
<dbReference type="PROSITE" id="PS50005">
    <property type="entry name" value="TPR"/>
    <property type="match status" value="2"/>
</dbReference>
<feature type="transmembrane region" description="Helical" evidence="4">
    <location>
        <begin position="99"/>
        <end position="117"/>
    </location>
</feature>
<dbReference type="SUPFAM" id="SSF48452">
    <property type="entry name" value="TPR-like"/>
    <property type="match status" value="1"/>
</dbReference>
<gene>
    <name evidence="5" type="ORF">C2E21_2983</name>
</gene>
<dbReference type="Proteomes" id="UP000239899">
    <property type="component" value="Unassembled WGS sequence"/>
</dbReference>
<organism evidence="5 6">
    <name type="scientific">Chlorella sorokiniana</name>
    <name type="common">Freshwater green alga</name>
    <dbReference type="NCBI Taxonomy" id="3076"/>
    <lineage>
        <taxon>Eukaryota</taxon>
        <taxon>Viridiplantae</taxon>
        <taxon>Chlorophyta</taxon>
        <taxon>core chlorophytes</taxon>
        <taxon>Trebouxiophyceae</taxon>
        <taxon>Chlorellales</taxon>
        <taxon>Chlorellaceae</taxon>
        <taxon>Chlorella clade</taxon>
        <taxon>Chlorella</taxon>
    </lineage>
</organism>
<dbReference type="Pfam" id="PF13432">
    <property type="entry name" value="TPR_16"/>
    <property type="match status" value="1"/>
</dbReference>
<feature type="repeat" description="TPR" evidence="3">
    <location>
        <begin position="216"/>
        <end position="249"/>
    </location>
</feature>
<evidence type="ECO:0000313" key="5">
    <source>
        <dbReference type="EMBL" id="PRW58465.1"/>
    </source>
</evidence>
<dbReference type="AlphaFoldDB" id="A0A2P6TWL8"/>
<keyword evidence="2 3" id="KW-0802">TPR repeat</keyword>
<keyword evidence="4" id="KW-0472">Membrane</keyword>
<dbReference type="InterPro" id="IPR019734">
    <property type="entry name" value="TPR_rpt"/>
</dbReference>
<keyword evidence="6" id="KW-1185">Reference proteome</keyword>
<accession>A0A2P6TWL8</accession>
<sequence length="267" mass="28462">MQAAACATLPAAAARWRRPLAARGTGGSAAAAPSLGSSGLALCRAARPAAAPAALPEAAASAAAALELSSSGLSDALLSTHAQRLVAEVAEGLEAPVQLAYLVTLMGFLVVGAYLVVRQVLIRRELEEAAKVLGERVRTGEATSEDYFELGVILLRKKLYTQATKNLEKAQKGWTGEPEELAQVHNALGYAFFNMDRLDSSIEQYKKAVSLQPGYVTAWNNLGDAYEKKKNYADALGAYKEVLTYAPDNKVASARSEYCRTRLQRTA</sequence>
<dbReference type="OrthoDB" id="10006023at2759"/>
<name>A0A2P6TWL8_CHLSO</name>
<dbReference type="PROSITE" id="PS50293">
    <property type="entry name" value="TPR_REGION"/>
    <property type="match status" value="1"/>
</dbReference>
<feature type="repeat" description="TPR" evidence="3">
    <location>
        <begin position="182"/>
        <end position="215"/>
    </location>
</feature>
<reference evidence="5 6" key="1">
    <citation type="journal article" date="2018" name="Plant J.">
        <title>Genome sequences of Chlorella sorokiniana UTEX 1602 and Micractinium conductrix SAG 241.80: implications to maltose excretion by a green alga.</title>
        <authorList>
            <person name="Arriola M.B."/>
            <person name="Velmurugan N."/>
            <person name="Zhang Y."/>
            <person name="Plunkett M.H."/>
            <person name="Hondzo H."/>
            <person name="Barney B.M."/>
        </authorList>
    </citation>
    <scope>NUCLEOTIDE SEQUENCE [LARGE SCALE GENOMIC DNA]</scope>
    <source>
        <strain evidence="6">UTEX 1602</strain>
    </source>
</reference>
<evidence type="ECO:0000256" key="4">
    <source>
        <dbReference type="SAM" id="Phobius"/>
    </source>
</evidence>
<keyword evidence="4" id="KW-1133">Transmembrane helix</keyword>
<dbReference type="Gene3D" id="1.25.40.10">
    <property type="entry name" value="Tetratricopeptide repeat domain"/>
    <property type="match status" value="1"/>
</dbReference>
<dbReference type="PANTHER" id="PTHR44943:SF8">
    <property type="entry name" value="TPR REPEAT-CONTAINING PROTEIN MJ0263"/>
    <property type="match status" value="1"/>
</dbReference>
<dbReference type="PANTHER" id="PTHR44943">
    <property type="entry name" value="CELLULOSE SYNTHASE OPERON PROTEIN C"/>
    <property type="match status" value="1"/>
</dbReference>
<evidence type="ECO:0000256" key="2">
    <source>
        <dbReference type="ARBA" id="ARBA00022803"/>
    </source>
</evidence>
<evidence type="ECO:0000256" key="1">
    <source>
        <dbReference type="ARBA" id="ARBA00022737"/>
    </source>
</evidence>
<evidence type="ECO:0000313" key="6">
    <source>
        <dbReference type="Proteomes" id="UP000239899"/>
    </source>
</evidence>
<dbReference type="InterPro" id="IPR051685">
    <property type="entry name" value="Ycf3/AcsC/BcsC/TPR_MFPF"/>
</dbReference>
<keyword evidence="4" id="KW-0812">Transmembrane</keyword>
<dbReference type="SMART" id="SM00028">
    <property type="entry name" value="TPR"/>
    <property type="match status" value="3"/>
</dbReference>
<keyword evidence="1" id="KW-0677">Repeat</keyword>
<comment type="caution">
    <text evidence="5">The sequence shown here is derived from an EMBL/GenBank/DDBJ whole genome shotgun (WGS) entry which is preliminary data.</text>
</comment>